<dbReference type="SMART" id="SM01163">
    <property type="entry name" value="DUF1785"/>
    <property type="match status" value="1"/>
</dbReference>
<organism evidence="4 5">
    <name type="scientific">Grifola frondosa</name>
    <name type="common">Maitake</name>
    <name type="synonym">Polyporus frondosus</name>
    <dbReference type="NCBI Taxonomy" id="5627"/>
    <lineage>
        <taxon>Eukaryota</taxon>
        <taxon>Fungi</taxon>
        <taxon>Dikarya</taxon>
        <taxon>Basidiomycota</taxon>
        <taxon>Agaricomycotina</taxon>
        <taxon>Agaricomycetes</taxon>
        <taxon>Polyporales</taxon>
        <taxon>Grifolaceae</taxon>
        <taxon>Grifola</taxon>
    </lineage>
</organism>
<dbReference type="PROSITE" id="PS50822">
    <property type="entry name" value="PIWI"/>
    <property type="match status" value="1"/>
</dbReference>
<dbReference type="GO" id="GO:0003723">
    <property type="term" value="F:RNA binding"/>
    <property type="evidence" value="ECO:0007669"/>
    <property type="project" value="InterPro"/>
</dbReference>
<dbReference type="AlphaFoldDB" id="A0A1C7M8P2"/>
<comment type="caution">
    <text evidence="4">The sequence shown here is derived from an EMBL/GenBank/DDBJ whole genome shotgun (WGS) entry which is preliminary data.</text>
</comment>
<feature type="domain" description="PAZ" evidence="2">
    <location>
        <begin position="427"/>
        <end position="526"/>
    </location>
</feature>
<dbReference type="PROSITE" id="PS50821">
    <property type="entry name" value="PAZ"/>
    <property type="match status" value="1"/>
</dbReference>
<dbReference type="PANTHER" id="PTHR22891">
    <property type="entry name" value="EUKARYOTIC TRANSLATION INITIATION FACTOR 2C"/>
    <property type="match status" value="1"/>
</dbReference>
<dbReference type="InterPro" id="IPR036397">
    <property type="entry name" value="RNaseH_sf"/>
</dbReference>
<dbReference type="Pfam" id="PF02171">
    <property type="entry name" value="Piwi"/>
    <property type="match status" value="1"/>
</dbReference>
<sequence length="1091" mass="120980">MFVLDVYSNILLEQVDWRSSDCVVPRLSFLLVDMHNPPCSRVTQWRIASNHHDRGEVETGSTSLLISRLDFKNSNLAVTAASNEVEALAQEGGVLLVVEALLLEVEVVPLVDKETVRSPLSLVPKLDTAAEASVLGVAQEVKDHPGVVPQALEALAVEGSSRGGGGSRGGFGTGPAQVFAANTPARPDARLSTVDQLVTSFKTLNVGAEMPLRPGWGTLGRPIMLRANFFAVKIPTKGVYYNYDVTISPAKDAKGERKGRIFDLLEQSPQCAPYAGHVAHDRSQRLVSAKKLPQPLSIVVPFYEEGETGPRPGGLTFTVDIKLTNDPEIDIEKIHEHTNGRPNRRDYDALPLISALNLVLQRHATKNGIRVGKNRYFFPSSEHMQLGLGIEAWKGFFMSVRPAYKQLMVNVNVCMTAFYIPGNLADAMLEFQRRVGGMPQTFGDKLKVSTTHLGYLRKRSIFRIMNTTASKTMFDCEELGGQVSVEQYFQRKYRIRLRHANDLPVINVGNARKPNFLPAEICEIVPGQAYRGKLDGDETAAMIRFACNPPAINAESIVNEGFTELGLRPDAAAATLTTLGAFGVSVDQEMTVVPGRILPAPIVTYKSGRPNVRDGSWNILDVKLQSGGNMTNWAVLLVEEGRRMEFSGTSDPELIGFLQTFSQKCRSSGMVVPNVPPKIMNVRLPSPQGDPNRTRAIEQIRQTFRNNLNPKQKPSFVLVLLSGVDKFIYPGIKRLCDVDMGLHTVHMLLNKARGDPKKQDQYFSNVALKVNSKLGGMNHILDPSSMKWLTEKKTMVMGIDVTHPSPNSIPGTPSIVAVVASVDDHFVQFPAGLSLQKPDWNRESKEMVESLTPMTIERLQLYEKKNRRLPDRVVVFRDGVSEGQYKLVLREELPKIQEAFKRVSPKVPYHPKLTIMICGKRHHARFYPTDPKDMSRNGNTLPGTVLDKGVTDVYNFDFYLQASSHYLCDLRAHAGLQGQVRPTHYTIIYDENKMSADTLQQGTHTASYLYARATKAVSLVPAAYYADLACERGRYYLNTLLNTADDRSSIGRGASTAEREAAKERVYEEAVKMGETAFTRSEGIYVLHLMD</sequence>
<dbReference type="OrthoDB" id="10252740at2759"/>
<dbReference type="Proteomes" id="UP000092993">
    <property type="component" value="Unassembled WGS sequence"/>
</dbReference>
<accession>A0A1C7M8P2</accession>
<dbReference type="CDD" id="cd04657">
    <property type="entry name" value="Piwi_ago-like"/>
    <property type="match status" value="1"/>
</dbReference>
<dbReference type="Gene3D" id="3.40.50.2300">
    <property type="match status" value="1"/>
</dbReference>
<feature type="domain" description="Piwi" evidence="3">
    <location>
        <begin position="716"/>
        <end position="1038"/>
    </location>
</feature>
<dbReference type="InterPro" id="IPR032474">
    <property type="entry name" value="Argonaute_N"/>
</dbReference>
<dbReference type="InterPro" id="IPR036085">
    <property type="entry name" value="PAZ_dom_sf"/>
</dbReference>
<dbReference type="Gene3D" id="2.170.260.10">
    <property type="entry name" value="paz domain"/>
    <property type="match status" value="1"/>
</dbReference>
<dbReference type="Pfam" id="PF08699">
    <property type="entry name" value="ArgoL1"/>
    <property type="match status" value="1"/>
</dbReference>
<dbReference type="Pfam" id="PF16488">
    <property type="entry name" value="ArgoL2"/>
    <property type="match status" value="1"/>
</dbReference>
<dbReference type="InterPro" id="IPR032472">
    <property type="entry name" value="ArgoL2"/>
</dbReference>
<dbReference type="InterPro" id="IPR003165">
    <property type="entry name" value="Piwi"/>
</dbReference>
<dbReference type="SUPFAM" id="SSF101690">
    <property type="entry name" value="PAZ domain"/>
    <property type="match status" value="1"/>
</dbReference>
<dbReference type="Gene3D" id="3.30.420.10">
    <property type="entry name" value="Ribonuclease H-like superfamily/Ribonuclease H"/>
    <property type="match status" value="1"/>
</dbReference>
<dbReference type="OMA" id="MGQWPGE"/>
<dbReference type="InterPro" id="IPR003100">
    <property type="entry name" value="PAZ_dom"/>
</dbReference>
<dbReference type="CDD" id="cd02846">
    <property type="entry name" value="PAZ_argonaute_like"/>
    <property type="match status" value="1"/>
</dbReference>
<evidence type="ECO:0000313" key="5">
    <source>
        <dbReference type="Proteomes" id="UP000092993"/>
    </source>
</evidence>
<evidence type="ECO:0000256" key="1">
    <source>
        <dbReference type="RuleBase" id="RU361178"/>
    </source>
</evidence>
<name>A0A1C7M8P2_GRIFR</name>
<dbReference type="EMBL" id="LUGG01000007">
    <property type="protein sequence ID" value="OBZ72736.1"/>
    <property type="molecule type" value="Genomic_DNA"/>
</dbReference>
<dbReference type="STRING" id="5627.A0A1C7M8P2"/>
<dbReference type="InterPro" id="IPR012337">
    <property type="entry name" value="RNaseH-like_sf"/>
</dbReference>
<dbReference type="SMART" id="SM00950">
    <property type="entry name" value="Piwi"/>
    <property type="match status" value="1"/>
</dbReference>
<evidence type="ECO:0000313" key="4">
    <source>
        <dbReference type="EMBL" id="OBZ72736.1"/>
    </source>
</evidence>
<proteinExistence type="inferred from homology"/>
<comment type="similarity">
    <text evidence="1">Belongs to the argonaute family.</text>
</comment>
<dbReference type="SMART" id="SM00949">
    <property type="entry name" value="PAZ"/>
    <property type="match status" value="1"/>
</dbReference>
<dbReference type="SUPFAM" id="SSF53098">
    <property type="entry name" value="Ribonuclease H-like"/>
    <property type="match status" value="1"/>
</dbReference>
<dbReference type="Pfam" id="PF02170">
    <property type="entry name" value="PAZ"/>
    <property type="match status" value="1"/>
</dbReference>
<protein>
    <submittedName>
        <fullName evidence="4">Protein argonaute 1B</fullName>
    </submittedName>
</protein>
<evidence type="ECO:0000259" key="3">
    <source>
        <dbReference type="PROSITE" id="PS50822"/>
    </source>
</evidence>
<reference evidence="4 5" key="1">
    <citation type="submission" date="2016-03" db="EMBL/GenBank/DDBJ databases">
        <title>Whole genome sequencing of Grifola frondosa 9006-11.</title>
        <authorList>
            <person name="Min B."/>
            <person name="Park H."/>
            <person name="Kim J.-G."/>
            <person name="Cho H."/>
            <person name="Oh Y.-L."/>
            <person name="Kong W.-S."/>
            <person name="Choi I.-G."/>
        </authorList>
    </citation>
    <scope>NUCLEOTIDE SEQUENCE [LARGE SCALE GENOMIC DNA]</scope>
    <source>
        <strain evidence="4 5">9006-11</strain>
    </source>
</reference>
<keyword evidence="5" id="KW-1185">Reference proteome</keyword>
<dbReference type="Pfam" id="PF16486">
    <property type="entry name" value="ArgoN"/>
    <property type="match status" value="1"/>
</dbReference>
<evidence type="ECO:0000259" key="2">
    <source>
        <dbReference type="PROSITE" id="PS50821"/>
    </source>
</evidence>
<dbReference type="InterPro" id="IPR045246">
    <property type="entry name" value="Piwi_ago-like"/>
</dbReference>
<dbReference type="InterPro" id="IPR014811">
    <property type="entry name" value="ArgoL1"/>
</dbReference>
<gene>
    <name evidence="4" type="primary">AGO1B</name>
    <name evidence="4" type="ORF">A0H81_06852</name>
</gene>